<dbReference type="GeneID" id="92951374"/>
<dbReference type="RefSeq" id="WP_075969251.1">
    <property type="nucleotide sequence ID" value="NZ_BJNL01000168.1"/>
</dbReference>
<reference evidence="1 2" key="1">
    <citation type="submission" date="2024-07" db="EMBL/GenBank/DDBJ databases">
        <title>Genomic Encyclopedia of Type Strains, Phase V (KMG-V): Genome sequencing to study the core and pangenomes of soil and plant-associated prokaryotes.</title>
        <authorList>
            <person name="Whitman W."/>
        </authorList>
    </citation>
    <scope>NUCLEOTIDE SEQUENCE [LARGE SCALE GENOMIC DNA]</scope>
    <source>
        <strain evidence="1 2">USDA 415</strain>
    </source>
</reference>
<keyword evidence="2" id="KW-1185">Reference proteome</keyword>
<sequence length="81" mass="8902">MISLGPFRLIRIKAEWRISLLLVGSKGSLLAIELPPLEYGLARAMGNLVHFPAPRRANCEQEQVASGADIRHSVRQLLLAA</sequence>
<proteinExistence type="predicted"/>
<dbReference type="Proteomes" id="UP001565471">
    <property type="component" value="Unassembled WGS sequence"/>
</dbReference>
<comment type="caution">
    <text evidence="1">The sequence shown here is derived from an EMBL/GenBank/DDBJ whole genome shotgun (WGS) entry which is preliminary data.</text>
</comment>
<organism evidence="1 2">
    <name type="scientific">Bradyrhizobium elkanii</name>
    <dbReference type="NCBI Taxonomy" id="29448"/>
    <lineage>
        <taxon>Bacteria</taxon>
        <taxon>Pseudomonadati</taxon>
        <taxon>Pseudomonadota</taxon>
        <taxon>Alphaproteobacteria</taxon>
        <taxon>Hyphomicrobiales</taxon>
        <taxon>Nitrobacteraceae</taxon>
        <taxon>Bradyrhizobium</taxon>
    </lineage>
</organism>
<evidence type="ECO:0000313" key="2">
    <source>
        <dbReference type="Proteomes" id="UP001565471"/>
    </source>
</evidence>
<dbReference type="EMBL" id="JBGBZA010000002">
    <property type="protein sequence ID" value="MEY9321147.1"/>
    <property type="molecule type" value="Genomic_DNA"/>
</dbReference>
<protein>
    <submittedName>
        <fullName evidence="1">Uncharacterized protein</fullName>
    </submittedName>
</protein>
<name>A0ABV4FCD3_BRAEL</name>
<evidence type="ECO:0000313" key="1">
    <source>
        <dbReference type="EMBL" id="MEY9321147.1"/>
    </source>
</evidence>
<accession>A0ABV4FCD3</accession>
<gene>
    <name evidence="1" type="ORF">ABIF29_007946</name>
</gene>